<dbReference type="AlphaFoldDB" id="A0A428YKG2"/>
<reference evidence="1 2" key="1">
    <citation type="submission" date="2018-05" db="EMBL/GenBank/DDBJ databases">
        <title>Evolution of GPA BGCs.</title>
        <authorList>
            <person name="Waglechner N."/>
            <person name="Wright G.D."/>
        </authorList>
    </citation>
    <scope>NUCLEOTIDE SEQUENCE [LARGE SCALE GENOMIC DNA]</scope>
    <source>
        <strain evidence="1 2">A82846</strain>
    </source>
</reference>
<evidence type="ECO:0000313" key="2">
    <source>
        <dbReference type="Proteomes" id="UP000287547"/>
    </source>
</evidence>
<gene>
    <name evidence="1" type="ORF">DMH04_47545</name>
</gene>
<sequence length="114" mass="12754">MPYELNGRTTAGVTVSVTTPHFEELVDQLKALVTEIDGASTSEHRIPGIDIKSSDPDQHFIVVRTGRPPQPTTTGQLVEYRLEGHRPSYHDPRVFDLVILWCFEVLEPQSPDSS</sequence>
<organism evidence="1 2">
    <name type="scientific">Kibdelosporangium aridum</name>
    <dbReference type="NCBI Taxonomy" id="2030"/>
    <lineage>
        <taxon>Bacteria</taxon>
        <taxon>Bacillati</taxon>
        <taxon>Actinomycetota</taxon>
        <taxon>Actinomycetes</taxon>
        <taxon>Pseudonocardiales</taxon>
        <taxon>Pseudonocardiaceae</taxon>
        <taxon>Kibdelosporangium</taxon>
    </lineage>
</organism>
<dbReference type="RefSeq" id="WP_037273975.1">
    <property type="nucleotide sequence ID" value="NZ_QHKI01000076.1"/>
</dbReference>
<accession>A0A428YKG2</accession>
<protein>
    <submittedName>
        <fullName evidence="1">Uncharacterized protein</fullName>
    </submittedName>
</protein>
<name>A0A428YKG2_KIBAR</name>
<evidence type="ECO:0000313" key="1">
    <source>
        <dbReference type="EMBL" id="RSM68147.1"/>
    </source>
</evidence>
<dbReference type="Proteomes" id="UP000287547">
    <property type="component" value="Unassembled WGS sequence"/>
</dbReference>
<proteinExistence type="predicted"/>
<dbReference type="EMBL" id="QHKI01000076">
    <property type="protein sequence ID" value="RSM68147.1"/>
    <property type="molecule type" value="Genomic_DNA"/>
</dbReference>
<comment type="caution">
    <text evidence="1">The sequence shown here is derived from an EMBL/GenBank/DDBJ whole genome shotgun (WGS) entry which is preliminary data.</text>
</comment>